<proteinExistence type="predicted"/>
<organism evidence="1">
    <name type="scientific">Salix viminalis</name>
    <name type="common">Common osier</name>
    <name type="synonym">Basket willow</name>
    <dbReference type="NCBI Taxonomy" id="40686"/>
    <lineage>
        <taxon>Eukaryota</taxon>
        <taxon>Viridiplantae</taxon>
        <taxon>Streptophyta</taxon>
        <taxon>Embryophyta</taxon>
        <taxon>Tracheophyta</taxon>
        <taxon>Spermatophyta</taxon>
        <taxon>Magnoliopsida</taxon>
        <taxon>eudicotyledons</taxon>
        <taxon>Gunneridae</taxon>
        <taxon>Pentapetalae</taxon>
        <taxon>rosids</taxon>
        <taxon>fabids</taxon>
        <taxon>Malpighiales</taxon>
        <taxon>Salicaceae</taxon>
        <taxon>Saliceae</taxon>
        <taxon>Salix</taxon>
    </lineage>
</organism>
<reference evidence="1" key="1">
    <citation type="submission" date="2019-03" db="EMBL/GenBank/DDBJ databases">
        <authorList>
            <person name="Mank J."/>
            <person name="Almeida P."/>
        </authorList>
    </citation>
    <scope>NUCLEOTIDE SEQUENCE</scope>
    <source>
        <strain evidence="1">78183</strain>
    </source>
</reference>
<sequence length="100" mass="11564">MNRVTVMARMINPMTVPVPIQTFLKYTLTSYQTLGGERGALVVLIQLIGESIVTRSDFYYFQAKIVDKGRHRFTVTEPANNNLIFNEQIHILFHVHEKIQ</sequence>
<protein>
    <submittedName>
        <fullName evidence="1">Uncharacterized protein</fullName>
    </submittedName>
</protein>
<accession>A0A6N2N990</accession>
<dbReference type="EMBL" id="CAADRP010002218">
    <property type="protein sequence ID" value="VFU63573.1"/>
    <property type="molecule type" value="Genomic_DNA"/>
</dbReference>
<gene>
    <name evidence="1" type="ORF">SVIM_LOCUS484565</name>
</gene>
<name>A0A6N2N990_SALVM</name>
<dbReference type="AlphaFoldDB" id="A0A6N2N990"/>
<evidence type="ECO:0000313" key="1">
    <source>
        <dbReference type="EMBL" id="VFU63573.1"/>
    </source>
</evidence>